<evidence type="ECO:0000313" key="1">
    <source>
        <dbReference type="EMBL" id="SMY10196.1"/>
    </source>
</evidence>
<dbReference type="Proteomes" id="UP000201613">
    <property type="component" value="Unassembled WGS sequence"/>
</dbReference>
<dbReference type="EMBL" id="FXZK01000021">
    <property type="protein sequence ID" value="SMY10196.1"/>
    <property type="molecule type" value="Genomic_DNA"/>
</dbReference>
<gene>
    <name evidence="1" type="ORF">LOM8899_04371</name>
</gene>
<reference evidence="1 2" key="1">
    <citation type="submission" date="2017-05" db="EMBL/GenBank/DDBJ databases">
        <authorList>
            <person name="Song R."/>
            <person name="Chenine A.L."/>
            <person name="Ruprecht R.M."/>
        </authorList>
    </citation>
    <scope>NUCLEOTIDE SEQUENCE [LARGE SCALE GENOMIC DNA]</scope>
    <source>
        <strain evidence="1 2">CECT 8899</strain>
    </source>
</reference>
<protein>
    <submittedName>
        <fullName evidence="1">Uncharacterized protein</fullName>
    </submittedName>
</protein>
<accession>A0A238LMP1</accession>
<proteinExistence type="predicted"/>
<dbReference type="AlphaFoldDB" id="A0A238LMP1"/>
<name>A0A238LMP1_9RHOB</name>
<sequence>MNAQGVFEDFPQMRSQGFGHDEARDVIRGIDHAVTLAPPACAGGFLGFFLFTARDRLQAFHIRDGLFEDMAEDRDGDFRGEVILAQGFEPFADVIGYVQPVDHRVFAEQAPVVARDF</sequence>
<evidence type="ECO:0000313" key="2">
    <source>
        <dbReference type="Proteomes" id="UP000201613"/>
    </source>
</evidence>
<organism evidence="1 2">
    <name type="scientific">Flavimaricola marinus</name>
    <dbReference type="NCBI Taxonomy" id="1819565"/>
    <lineage>
        <taxon>Bacteria</taxon>
        <taxon>Pseudomonadati</taxon>
        <taxon>Pseudomonadota</taxon>
        <taxon>Alphaproteobacteria</taxon>
        <taxon>Rhodobacterales</taxon>
        <taxon>Paracoccaceae</taxon>
        <taxon>Flavimaricola</taxon>
    </lineage>
</organism>
<keyword evidence="2" id="KW-1185">Reference proteome</keyword>